<feature type="domain" description="Ubiquitin-like protease family profile" evidence="5">
    <location>
        <begin position="112"/>
        <end position="189"/>
    </location>
</feature>
<proteinExistence type="inferred from homology"/>
<evidence type="ECO:0000313" key="6">
    <source>
        <dbReference type="EMBL" id="RLM58915.1"/>
    </source>
</evidence>
<comment type="similarity">
    <text evidence="1">Belongs to the peptidase C48 family.</text>
</comment>
<dbReference type="PANTHER" id="PTHR33018:SF19">
    <property type="entry name" value="OS12G0558775 PROTEIN"/>
    <property type="match status" value="1"/>
</dbReference>
<dbReference type="PANTHER" id="PTHR33018">
    <property type="entry name" value="OS10G0338966 PROTEIN-RELATED"/>
    <property type="match status" value="1"/>
</dbReference>
<dbReference type="Pfam" id="PF02902">
    <property type="entry name" value="Peptidase_C48"/>
    <property type="match status" value="1"/>
</dbReference>
<dbReference type="GO" id="GO:0008234">
    <property type="term" value="F:cysteine-type peptidase activity"/>
    <property type="evidence" value="ECO:0007669"/>
    <property type="project" value="InterPro"/>
</dbReference>
<protein>
    <recommendedName>
        <fullName evidence="5">Ubiquitin-like protease family profile domain-containing protein</fullName>
    </recommendedName>
</protein>
<gene>
    <name evidence="6" type="ORF">C2845_PM18G11700</name>
</gene>
<evidence type="ECO:0000313" key="7">
    <source>
        <dbReference type="Proteomes" id="UP000275267"/>
    </source>
</evidence>
<reference evidence="7" key="1">
    <citation type="journal article" date="2019" name="Nat. Commun.">
        <title>The genome of broomcorn millet.</title>
        <authorList>
            <person name="Zou C."/>
            <person name="Miki D."/>
            <person name="Li D."/>
            <person name="Tang Q."/>
            <person name="Xiao L."/>
            <person name="Rajput S."/>
            <person name="Deng P."/>
            <person name="Jia W."/>
            <person name="Huang R."/>
            <person name="Zhang M."/>
            <person name="Sun Y."/>
            <person name="Hu J."/>
            <person name="Fu X."/>
            <person name="Schnable P.S."/>
            <person name="Li F."/>
            <person name="Zhang H."/>
            <person name="Feng B."/>
            <person name="Zhu X."/>
            <person name="Liu R."/>
            <person name="Schnable J.C."/>
            <person name="Zhu J.-K."/>
            <person name="Zhang H."/>
        </authorList>
    </citation>
    <scope>NUCLEOTIDE SEQUENCE [LARGE SCALE GENOMIC DNA]</scope>
</reference>
<evidence type="ECO:0000256" key="2">
    <source>
        <dbReference type="ARBA" id="ARBA00022670"/>
    </source>
</evidence>
<sequence>MPEIPRQITTYEKAPSADVDKFLGALKKMPSSSKNMEKERARREIDVMDLFSPGPWECPKNYVHGKPFLPHVDLQLRPWELMQWLEEEKTHKHKVAYLDPARIHQTEHSFKMTEQVNEQLKAAKTKKQKAEIKEELHKKERHKVSVYIAKVMLKRVDKKYIFAPYGFDNHWIAILIMPKLGRAVVLNSADYDQKRYMEFIGILQK</sequence>
<evidence type="ECO:0000256" key="1">
    <source>
        <dbReference type="ARBA" id="ARBA00005234"/>
    </source>
</evidence>
<name>A0A3L6PMR9_PANMI</name>
<keyword evidence="2" id="KW-0645">Protease</keyword>
<comment type="caution">
    <text evidence="6">The sequence shown here is derived from an EMBL/GenBank/DDBJ whole genome shotgun (WGS) entry which is preliminary data.</text>
</comment>
<dbReference type="InterPro" id="IPR038765">
    <property type="entry name" value="Papain-like_cys_pep_sf"/>
</dbReference>
<evidence type="ECO:0000256" key="4">
    <source>
        <dbReference type="SAM" id="Coils"/>
    </source>
</evidence>
<feature type="coiled-coil region" evidence="4">
    <location>
        <begin position="113"/>
        <end position="142"/>
    </location>
</feature>
<dbReference type="SUPFAM" id="SSF54001">
    <property type="entry name" value="Cysteine proteinases"/>
    <property type="match status" value="1"/>
</dbReference>
<dbReference type="OrthoDB" id="689868at2759"/>
<dbReference type="AlphaFoldDB" id="A0A3L6PMR9"/>
<keyword evidence="7" id="KW-1185">Reference proteome</keyword>
<organism evidence="6 7">
    <name type="scientific">Panicum miliaceum</name>
    <name type="common">Proso millet</name>
    <name type="synonym">Broomcorn millet</name>
    <dbReference type="NCBI Taxonomy" id="4540"/>
    <lineage>
        <taxon>Eukaryota</taxon>
        <taxon>Viridiplantae</taxon>
        <taxon>Streptophyta</taxon>
        <taxon>Embryophyta</taxon>
        <taxon>Tracheophyta</taxon>
        <taxon>Spermatophyta</taxon>
        <taxon>Magnoliopsida</taxon>
        <taxon>Liliopsida</taxon>
        <taxon>Poales</taxon>
        <taxon>Poaceae</taxon>
        <taxon>PACMAD clade</taxon>
        <taxon>Panicoideae</taxon>
        <taxon>Panicodae</taxon>
        <taxon>Paniceae</taxon>
        <taxon>Panicinae</taxon>
        <taxon>Panicum</taxon>
        <taxon>Panicum sect. Panicum</taxon>
    </lineage>
</organism>
<dbReference type="EMBL" id="PQIB02000017">
    <property type="protein sequence ID" value="RLM58915.1"/>
    <property type="molecule type" value="Genomic_DNA"/>
</dbReference>
<evidence type="ECO:0000259" key="5">
    <source>
        <dbReference type="Pfam" id="PF02902"/>
    </source>
</evidence>
<dbReference type="GO" id="GO:0006508">
    <property type="term" value="P:proteolysis"/>
    <property type="evidence" value="ECO:0007669"/>
    <property type="project" value="UniProtKB-KW"/>
</dbReference>
<keyword evidence="4" id="KW-0175">Coiled coil</keyword>
<dbReference type="Proteomes" id="UP000275267">
    <property type="component" value="Unassembled WGS sequence"/>
</dbReference>
<accession>A0A3L6PMR9</accession>
<keyword evidence="3" id="KW-0378">Hydrolase</keyword>
<dbReference type="InterPro" id="IPR003653">
    <property type="entry name" value="Peptidase_C48_C"/>
</dbReference>
<evidence type="ECO:0000256" key="3">
    <source>
        <dbReference type="ARBA" id="ARBA00022801"/>
    </source>
</evidence>